<evidence type="ECO:0000256" key="1">
    <source>
        <dbReference type="ARBA" id="ARBA00022630"/>
    </source>
</evidence>
<evidence type="ECO:0000256" key="2">
    <source>
        <dbReference type="ARBA" id="ARBA00022827"/>
    </source>
</evidence>
<dbReference type="InterPro" id="IPR016169">
    <property type="entry name" value="FAD-bd_PCMH_sub2"/>
</dbReference>
<gene>
    <name evidence="4" type="ORF">B1C78_07195</name>
</gene>
<dbReference type="OrthoDB" id="9811557at2"/>
<sequence>MSDHAKALTERVREARSSGQTLHVRAGGTKDFLGGAGLAGLPALDVTEHRGIVTYEPSELVVTVRCGTPLSELEQTLAGEGQQLPFEPPAFGAQATVGGVVSAGLSGPRRPYSGSVRDAVLGVRLLTGRAESLAFGGQVMKNVAGYDVSRLVAGSWGTLGVILEVSLKVMPVPERSVTLCREGITAVEALALFTRWATQPLPVTAACHLDGTVYVRLDGGPAALQAAGKAIGGDELPESEQFWRAVREHEHRFFSTDTPLWRLSLPPATAPLGLPGHWLTDWGGAQRWLTSNAPAGEIRSTVEAAGGHATLFRHAPDGVPRCHPLPPALSNLQVRVRQALDPDGVFNPGHPMGAC</sequence>
<proteinExistence type="predicted"/>
<dbReference type="PROSITE" id="PS51387">
    <property type="entry name" value="FAD_PCMH"/>
    <property type="match status" value="1"/>
</dbReference>
<evidence type="ECO:0000313" key="4">
    <source>
        <dbReference type="EMBL" id="OOG25196.1"/>
    </source>
</evidence>
<dbReference type="PANTHER" id="PTHR11748">
    <property type="entry name" value="D-LACTATE DEHYDROGENASE"/>
    <property type="match status" value="1"/>
</dbReference>
<dbReference type="RefSeq" id="WP_077278476.1">
    <property type="nucleotide sequence ID" value="NZ_MVBK01000040.1"/>
</dbReference>
<dbReference type="InterPro" id="IPR036318">
    <property type="entry name" value="FAD-bd_PCMH-like_sf"/>
</dbReference>
<reference evidence="4 5" key="1">
    <citation type="submission" date="2017-02" db="EMBL/GenBank/DDBJ databases">
        <title>Genomic diversity within the haloalkaliphilic genus Thioalkalivibrio.</title>
        <authorList>
            <person name="Ahn A.-C."/>
            <person name="Meier-Kolthoff J."/>
            <person name="Overmars L."/>
            <person name="Richter M."/>
            <person name="Woyke T."/>
            <person name="Sorokin D.Y."/>
            <person name="Muyzer G."/>
        </authorList>
    </citation>
    <scope>NUCLEOTIDE SEQUENCE [LARGE SCALE GENOMIC DNA]</scope>
    <source>
        <strain evidence="4 5">ALJD</strain>
    </source>
</reference>
<dbReference type="SUPFAM" id="SSF55103">
    <property type="entry name" value="FAD-linked oxidases, C-terminal domain"/>
    <property type="match status" value="1"/>
</dbReference>
<dbReference type="AlphaFoldDB" id="A0A1V3NKB3"/>
<dbReference type="GO" id="GO:0003824">
    <property type="term" value="F:catalytic activity"/>
    <property type="evidence" value="ECO:0007669"/>
    <property type="project" value="InterPro"/>
</dbReference>
<evidence type="ECO:0000313" key="5">
    <source>
        <dbReference type="Proteomes" id="UP000189462"/>
    </source>
</evidence>
<dbReference type="Gene3D" id="3.30.465.10">
    <property type="match status" value="1"/>
</dbReference>
<protein>
    <submittedName>
        <fullName evidence="4">Glycolate oxidase subunit GlcE</fullName>
    </submittedName>
</protein>
<evidence type="ECO:0000259" key="3">
    <source>
        <dbReference type="PROSITE" id="PS51387"/>
    </source>
</evidence>
<dbReference type="GO" id="GO:0071949">
    <property type="term" value="F:FAD binding"/>
    <property type="evidence" value="ECO:0007669"/>
    <property type="project" value="InterPro"/>
</dbReference>
<dbReference type="InterPro" id="IPR006094">
    <property type="entry name" value="Oxid_FAD_bind_N"/>
</dbReference>
<dbReference type="EMBL" id="MVBK01000040">
    <property type="protein sequence ID" value="OOG25196.1"/>
    <property type="molecule type" value="Genomic_DNA"/>
</dbReference>
<dbReference type="Pfam" id="PF01565">
    <property type="entry name" value="FAD_binding_4"/>
    <property type="match status" value="1"/>
</dbReference>
<dbReference type="InterPro" id="IPR016166">
    <property type="entry name" value="FAD-bd_PCMH"/>
</dbReference>
<organism evidence="4 5">
    <name type="scientific">Thioalkalivibrio denitrificans</name>
    <dbReference type="NCBI Taxonomy" id="108003"/>
    <lineage>
        <taxon>Bacteria</taxon>
        <taxon>Pseudomonadati</taxon>
        <taxon>Pseudomonadota</taxon>
        <taxon>Gammaproteobacteria</taxon>
        <taxon>Chromatiales</taxon>
        <taxon>Ectothiorhodospiraceae</taxon>
        <taxon>Thioalkalivibrio</taxon>
    </lineage>
</organism>
<dbReference type="STRING" id="108003.B1C78_07195"/>
<feature type="domain" description="FAD-binding PCMH-type" evidence="3">
    <location>
        <begin position="1"/>
        <end position="172"/>
    </location>
</feature>
<accession>A0A1V3NKB3</accession>
<dbReference type="InterPro" id="IPR016164">
    <property type="entry name" value="FAD-linked_Oxase-like_C"/>
</dbReference>
<dbReference type="NCBIfam" id="NF008439">
    <property type="entry name" value="PRK11282.1"/>
    <property type="match status" value="1"/>
</dbReference>
<dbReference type="PANTHER" id="PTHR11748:SF103">
    <property type="entry name" value="GLYCOLATE OXIDASE SUBUNIT GLCE"/>
    <property type="match status" value="1"/>
</dbReference>
<comment type="caution">
    <text evidence="4">The sequence shown here is derived from an EMBL/GenBank/DDBJ whole genome shotgun (WGS) entry which is preliminary data.</text>
</comment>
<keyword evidence="2" id="KW-0274">FAD</keyword>
<keyword evidence="5" id="KW-1185">Reference proteome</keyword>
<dbReference type="SUPFAM" id="SSF56176">
    <property type="entry name" value="FAD-binding/transporter-associated domain-like"/>
    <property type="match status" value="1"/>
</dbReference>
<dbReference type="Proteomes" id="UP000189462">
    <property type="component" value="Unassembled WGS sequence"/>
</dbReference>
<name>A0A1V3NKB3_9GAMM</name>
<keyword evidence="1" id="KW-0285">Flavoprotein</keyword>